<evidence type="ECO:0000313" key="10">
    <source>
        <dbReference type="Proteomes" id="UP001620645"/>
    </source>
</evidence>
<dbReference type="InterPro" id="IPR001766">
    <property type="entry name" value="Fork_head_dom"/>
</dbReference>
<comment type="subcellular location">
    <subcellularLocation>
        <location evidence="1 6">Nucleus</location>
    </subcellularLocation>
</comment>
<dbReference type="InterPro" id="IPR036390">
    <property type="entry name" value="WH_DNA-bd_sf"/>
</dbReference>
<dbReference type="AlphaFoldDB" id="A0ABD2JIV2"/>
<evidence type="ECO:0000256" key="2">
    <source>
        <dbReference type="ARBA" id="ARBA00023015"/>
    </source>
</evidence>
<keyword evidence="3 6" id="KW-0238">DNA-binding</keyword>
<gene>
    <name evidence="9" type="ORF">niasHS_006835</name>
</gene>
<dbReference type="InterPro" id="IPR018122">
    <property type="entry name" value="TF_fork_head_CS_1"/>
</dbReference>
<protein>
    <recommendedName>
        <fullName evidence="8">Fork-head domain-containing protein</fullName>
    </recommendedName>
</protein>
<dbReference type="FunFam" id="1.10.10.10:FF:000082">
    <property type="entry name" value="forkhead box protein B2"/>
    <property type="match status" value="1"/>
</dbReference>
<dbReference type="EMBL" id="JBICCN010000143">
    <property type="protein sequence ID" value="KAL3090383.1"/>
    <property type="molecule type" value="Genomic_DNA"/>
</dbReference>
<accession>A0ABD2JIV2</accession>
<evidence type="ECO:0000256" key="6">
    <source>
        <dbReference type="PROSITE-ProRule" id="PRU00089"/>
    </source>
</evidence>
<dbReference type="PANTHER" id="PTHR11829:SF377">
    <property type="entry name" value="FORK HEAD DOMAIN-CONTAINING PROTEIN FD4-RELATED"/>
    <property type="match status" value="1"/>
</dbReference>
<dbReference type="InterPro" id="IPR030456">
    <property type="entry name" value="TF_fork_head_CS_2"/>
</dbReference>
<dbReference type="PROSITE" id="PS00658">
    <property type="entry name" value="FORK_HEAD_2"/>
    <property type="match status" value="1"/>
</dbReference>
<evidence type="ECO:0000259" key="8">
    <source>
        <dbReference type="PROSITE" id="PS50039"/>
    </source>
</evidence>
<dbReference type="GO" id="GO:0005634">
    <property type="term" value="C:nucleus"/>
    <property type="evidence" value="ECO:0007669"/>
    <property type="project" value="UniProtKB-SubCell"/>
</dbReference>
<organism evidence="9 10">
    <name type="scientific">Heterodera schachtii</name>
    <name type="common">Sugarbeet cyst nematode worm</name>
    <name type="synonym">Tylenchus schachtii</name>
    <dbReference type="NCBI Taxonomy" id="97005"/>
    <lineage>
        <taxon>Eukaryota</taxon>
        <taxon>Metazoa</taxon>
        <taxon>Ecdysozoa</taxon>
        <taxon>Nematoda</taxon>
        <taxon>Chromadorea</taxon>
        <taxon>Rhabditida</taxon>
        <taxon>Tylenchina</taxon>
        <taxon>Tylenchomorpha</taxon>
        <taxon>Tylenchoidea</taxon>
        <taxon>Heteroderidae</taxon>
        <taxon>Heteroderinae</taxon>
        <taxon>Heterodera</taxon>
    </lineage>
</organism>
<keyword evidence="2" id="KW-0805">Transcription regulation</keyword>
<dbReference type="Proteomes" id="UP001620645">
    <property type="component" value="Unassembled WGS sequence"/>
</dbReference>
<dbReference type="InterPro" id="IPR036388">
    <property type="entry name" value="WH-like_DNA-bd_sf"/>
</dbReference>
<feature type="domain" description="Fork-head" evidence="8">
    <location>
        <begin position="13"/>
        <end position="107"/>
    </location>
</feature>
<evidence type="ECO:0000256" key="1">
    <source>
        <dbReference type="ARBA" id="ARBA00004123"/>
    </source>
</evidence>
<comment type="caution">
    <text evidence="9">The sequence shown here is derived from an EMBL/GenBank/DDBJ whole genome shotgun (WGS) entry which is preliminary data.</text>
</comment>
<evidence type="ECO:0000256" key="4">
    <source>
        <dbReference type="ARBA" id="ARBA00023163"/>
    </source>
</evidence>
<feature type="region of interest" description="Disordered" evidence="7">
    <location>
        <begin position="113"/>
        <end position="175"/>
    </location>
</feature>
<dbReference type="Gene3D" id="1.10.10.10">
    <property type="entry name" value="Winged helix-like DNA-binding domain superfamily/Winged helix DNA-binding domain"/>
    <property type="match status" value="1"/>
</dbReference>
<sequence>MPRPVKSSFEDQKPPFSYIWLTYMAIQNSEDKMLPLTDIYNFIMDRFPFYRQNTRRWQNSLRHNLSFNDCFIKVPRRSDKPGKGSCWAIHPKAIKMFENGSCLRRQKRFKLDPFAPGRMSKRKATHRTEGKSEGGEKMARPGGRGSRMAPGESGGEERTEGETSDASAYGEEGSQSEQQMALAMLAINSALQHFGELCAHPTPSLLPLFLPPLFPPPPAVSDSPFLLNLALCYSSCADVKLPPALPQLLALSLPSQRGRAVLRPPPPPPPIVPLPFGNAFAFPPPSFPSSPSFCSSSSSTFSITSLLAQ</sequence>
<proteinExistence type="predicted"/>
<keyword evidence="5 6" id="KW-0539">Nucleus</keyword>
<dbReference type="Pfam" id="PF00250">
    <property type="entry name" value="Forkhead"/>
    <property type="match status" value="1"/>
</dbReference>
<name>A0ABD2JIV2_HETSC</name>
<dbReference type="PANTHER" id="PTHR11829">
    <property type="entry name" value="FORKHEAD BOX PROTEIN"/>
    <property type="match status" value="1"/>
</dbReference>
<keyword evidence="4" id="KW-0804">Transcription</keyword>
<evidence type="ECO:0000256" key="3">
    <source>
        <dbReference type="ARBA" id="ARBA00023125"/>
    </source>
</evidence>
<dbReference type="SUPFAM" id="SSF46785">
    <property type="entry name" value="Winged helix' DNA-binding domain"/>
    <property type="match status" value="1"/>
</dbReference>
<dbReference type="PROSITE" id="PS00657">
    <property type="entry name" value="FORK_HEAD_1"/>
    <property type="match status" value="1"/>
</dbReference>
<keyword evidence="10" id="KW-1185">Reference proteome</keyword>
<evidence type="ECO:0000256" key="5">
    <source>
        <dbReference type="ARBA" id="ARBA00023242"/>
    </source>
</evidence>
<evidence type="ECO:0000256" key="7">
    <source>
        <dbReference type="SAM" id="MobiDB-lite"/>
    </source>
</evidence>
<feature type="compositionally biased region" description="Basic and acidic residues" evidence="7">
    <location>
        <begin position="126"/>
        <end position="139"/>
    </location>
</feature>
<evidence type="ECO:0000313" key="9">
    <source>
        <dbReference type="EMBL" id="KAL3090383.1"/>
    </source>
</evidence>
<dbReference type="GO" id="GO:0003677">
    <property type="term" value="F:DNA binding"/>
    <property type="evidence" value="ECO:0007669"/>
    <property type="project" value="UniProtKB-UniRule"/>
</dbReference>
<dbReference type="SMART" id="SM00339">
    <property type="entry name" value="FH"/>
    <property type="match status" value="1"/>
</dbReference>
<feature type="DNA-binding region" description="Fork-head" evidence="6">
    <location>
        <begin position="13"/>
        <end position="107"/>
    </location>
</feature>
<reference evidence="9 10" key="1">
    <citation type="submission" date="2024-10" db="EMBL/GenBank/DDBJ databases">
        <authorList>
            <person name="Kim D."/>
        </authorList>
    </citation>
    <scope>NUCLEOTIDE SEQUENCE [LARGE SCALE GENOMIC DNA]</scope>
    <source>
        <strain evidence="9">Taebaek</strain>
    </source>
</reference>
<dbReference type="PRINTS" id="PR00053">
    <property type="entry name" value="FORKHEAD"/>
</dbReference>
<dbReference type="PROSITE" id="PS50039">
    <property type="entry name" value="FORK_HEAD_3"/>
    <property type="match status" value="1"/>
</dbReference>
<dbReference type="InterPro" id="IPR050211">
    <property type="entry name" value="FOX_domain-containing"/>
</dbReference>